<comment type="caution">
    <text evidence="2">The sequence shown here is derived from an EMBL/GenBank/DDBJ whole genome shotgun (WGS) entry which is preliminary data.</text>
</comment>
<protein>
    <submittedName>
        <fullName evidence="2">Uncharacterized protein</fullName>
    </submittedName>
</protein>
<gene>
    <name evidence="2" type="ORF">Celaphus_00002916</name>
</gene>
<dbReference type="AlphaFoldDB" id="A0A212D2H0"/>
<keyword evidence="3" id="KW-1185">Reference proteome</keyword>
<feature type="region of interest" description="Disordered" evidence="1">
    <location>
        <begin position="1"/>
        <end position="69"/>
    </location>
</feature>
<organism evidence="2 3">
    <name type="scientific">Cervus elaphus hippelaphus</name>
    <name type="common">European red deer</name>
    <dbReference type="NCBI Taxonomy" id="46360"/>
    <lineage>
        <taxon>Eukaryota</taxon>
        <taxon>Metazoa</taxon>
        <taxon>Chordata</taxon>
        <taxon>Craniata</taxon>
        <taxon>Vertebrata</taxon>
        <taxon>Euteleostomi</taxon>
        <taxon>Mammalia</taxon>
        <taxon>Eutheria</taxon>
        <taxon>Laurasiatheria</taxon>
        <taxon>Artiodactyla</taxon>
        <taxon>Ruminantia</taxon>
        <taxon>Pecora</taxon>
        <taxon>Cervidae</taxon>
        <taxon>Cervinae</taxon>
        <taxon>Cervus</taxon>
    </lineage>
</organism>
<accession>A0A212D2H0</accession>
<evidence type="ECO:0000313" key="2">
    <source>
        <dbReference type="EMBL" id="OWK12447.1"/>
    </source>
</evidence>
<dbReference type="EMBL" id="MKHE01000009">
    <property type="protein sequence ID" value="OWK12447.1"/>
    <property type="molecule type" value="Genomic_DNA"/>
</dbReference>
<reference evidence="2 3" key="1">
    <citation type="journal article" date="2018" name="Mol. Genet. Genomics">
        <title>The red deer Cervus elaphus genome CerEla1.0: sequencing, annotating, genes, and chromosomes.</title>
        <authorList>
            <person name="Bana N.A."/>
            <person name="Nyiri A."/>
            <person name="Nagy J."/>
            <person name="Frank K."/>
            <person name="Nagy T."/>
            <person name="Steger V."/>
            <person name="Schiller M."/>
            <person name="Lakatos P."/>
            <person name="Sugar L."/>
            <person name="Horn P."/>
            <person name="Barta E."/>
            <person name="Orosz L."/>
        </authorList>
    </citation>
    <scope>NUCLEOTIDE SEQUENCE [LARGE SCALE GENOMIC DNA]</scope>
    <source>
        <strain evidence="2">Hungarian</strain>
    </source>
</reference>
<name>A0A212D2H0_CEREH</name>
<proteinExistence type="predicted"/>
<evidence type="ECO:0000313" key="3">
    <source>
        <dbReference type="Proteomes" id="UP000242450"/>
    </source>
</evidence>
<dbReference type="Proteomes" id="UP000242450">
    <property type="component" value="Chromosome 9"/>
</dbReference>
<evidence type="ECO:0000256" key="1">
    <source>
        <dbReference type="SAM" id="MobiDB-lite"/>
    </source>
</evidence>
<sequence length="120" mass="12641">MVMHLPSSAPPGPDTILMPDPGRLKSHTAAAPPPAPAEIIEPPFQQAPIPAEGASGHRPQHSASAGPPRLYPPLPALSWVLPKVPPELEPISRQAPYEKAQSHPATKSVCLMLGLRPLGK</sequence>